<gene>
    <name evidence="1" type="ORF">M2350_001394</name>
</gene>
<proteinExistence type="predicted"/>
<protein>
    <submittedName>
        <fullName evidence="1">Uncharacterized protein</fullName>
    </submittedName>
</protein>
<accession>A0ABT2EM23</accession>
<dbReference type="EMBL" id="JANUCP010000002">
    <property type="protein sequence ID" value="MCS3918994.1"/>
    <property type="molecule type" value="Genomic_DNA"/>
</dbReference>
<sequence>MEISLKEADCAVLSVLPDSPTKVLISAKHGGGYPSPYQTQDGQIRIIAKVKGGRGKVVFEVVDPDDPSPYPEDTDHDTIWPQIEGLVMDDNPNDNRDPNKNGRLAYDTFQDNCLRPRQVRIGDPNQSRRLPDGTWEVWTNLLITDRFAGDNYIVRATCEEVEAGKYFHEQPKLQGKYKESGLLTAWKRVYCEVDKMYKIGTDLSQDANVGDVKVFVRSARALDNNRHIIELCPSQIFSVNDEIVVFDADHPEGERRKIVAIDDNEMSITLDKPLQNSYKASPDDAYYAYEGKGAAIAKPSEGFWEADSALIQTTLEPCFVEVIFPQEGAGAVPYKHFTYEAQSGRGYLGLNHFSQLWFAHHSSKGNFNNYFHLVGAYNHGDYRYNASSGMSVGEMDNNASYVFVAITGESTIFNQEVTDHEIIHQWQFKGTDYDSTFGPNYDQHDFIEGGVRYSHCLMNYRSNFWDGIVRLCHNTFPLDDQRYIPSTTHIYYIRDAVDDLYQLHPR</sequence>
<evidence type="ECO:0000313" key="2">
    <source>
        <dbReference type="Proteomes" id="UP001204798"/>
    </source>
</evidence>
<name>A0ABT2EM23_9BACT</name>
<evidence type="ECO:0000313" key="1">
    <source>
        <dbReference type="EMBL" id="MCS3918994.1"/>
    </source>
</evidence>
<reference evidence="1 2" key="1">
    <citation type="submission" date="2022-08" db="EMBL/GenBank/DDBJ databases">
        <title>Bacterial and archaeal communities from various locations to study Microbial Dark Matter (Phase II).</title>
        <authorList>
            <person name="Stepanauskas R."/>
        </authorList>
    </citation>
    <scope>NUCLEOTIDE SEQUENCE [LARGE SCALE GENOMIC DNA]</scope>
    <source>
        <strain evidence="1 2">PD1</strain>
    </source>
</reference>
<keyword evidence="2" id="KW-1185">Reference proteome</keyword>
<dbReference type="RefSeq" id="WP_259095075.1">
    <property type="nucleotide sequence ID" value="NZ_CP130454.1"/>
</dbReference>
<organism evidence="1 2">
    <name type="scientific">Candidatus Fervidibacter sacchari</name>
    <dbReference type="NCBI Taxonomy" id="1448929"/>
    <lineage>
        <taxon>Bacteria</taxon>
        <taxon>Candidatus Fervidibacterota</taxon>
        <taxon>Candidatus Fervidibacter</taxon>
    </lineage>
</organism>
<dbReference type="Proteomes" id="UP001204798">
    <property type="component" value="Unassembled WGS sequence"/>
</dbReference>
<comment type="caution">
    <text evidence="1">The sequence shown here is derived from an EMBL/GenBank/DDBJ whole genome shotgun (WGS) entry which is preliminary data.</text>
</comment>